<organism evidence="3 4">
    <name type="scientific">Limobrevibacterium gyesilva</name>
    <dbReference type="NCBI Taxonomy" id="2991712"/>
    <lineage>
        <taxon>Bacteria</taxon>
        <taxon>Pseudomonadati</taxon>
        <taxon>Pseudomonadota</taxon>
        <taxon>Alphaproteobacteria</taxon>
        <taxon>Acetobacterales</taxon>
        <taxon>Acetobacteraceae</taxon>
        <taxon>Limobrevibacterium</taxon>
    </lineage>
</organism>
<protein>
    <submittedName>
        <fullName evidence="3">YciI family protein</fullName>
    </submittedName>
</protein>
<proteinExistence type="inferred from homology"/>
<evidence type="ECO:0000313" key="4">
    <source>
        <dbReference type="Proteomes" id="UP001165679"/>
    </source>
</evidence>
<comment type="similarity">
    <text evidence="1">Belongs to the YciI family.</text>
</comment>
<gene>
    <name evidence="3" type="ORF">OL599_06110</name>
</gene>
<dbReference type="InterPro" id="IPR011008">
    <property type="entry name" value="Dimeric_a/b-barrel"/>
</dbReference>
<feature type="domain" description="YCII-related" evidence="2">
    <location>
        <begin position="4"/>
        <end position="92"/>
    </location>
</feature>
<dbReference type="Proteomes" id="UP001165679">
    <property type="component" value="Unassembled WGS sequence"/>
</dbReference>
<comment type="caution">
    <text evidence="3">The sequence shown here is derived from an EMBL/GenBank/DDBJ whole genome shotgun (WGS) entry which is preliminary data.</text>
</comment>
<evidence type="ECO:0000256" key="1">
    <source>
        <dbReference type="ARBA" id="ARBA00007689"/>
    </source>
</evidence>
<dbReference type="PANTHER" id="PTHR33606:SF3">
    <property type="entry name" value="PROTEIN YCII"/>
    <property type="match status" value="1"/>
</dbReference>
<dbReference type="Gene3D" id="3.30.70.1060">
    <property type="entry name" value="Dimeric alpha+beta barrel"/>
    <property type="match status" value="1"/>
</dbReference>
<dbReference type="EMBL" id="JAPDNT010000003">
    <property type="protein sequence ID" value="MCW3474149.1"/>
    <property type="molecule type" value="Genomic_DNA"/>
</dbReference>
<dbReference type="PANTHER" id="PTHR33606">
    <property type="entry name" value="PROTEIN YCII"/>
    <property type="match status" value="1"/>
</dbReference>
<reference evidence="3" key="1">
    <citation type="submission" date="2022-09" db="EMBL/GenBank/DDBJ databases">
        <title>Rhodovastum sp. nov. RN2-1 isolated from soil in Seongnam, South Korea.</title>
        <authorList>
            <person name="Le N.T."/>
        </authorList>
    </citation>
    <scope>NUCLEOTIDE SEQUENCE</scope>
    <source>
        <strain evidence="3">RN2-1</strain>
    </source>
</reference>
<sequence length="99" mass="10527">MPQFVVIAYDGTDPDALARRMAVRPAHLENVKPMVAAGQIIAGGALLDDAGGMIGSVSIVDFPDRAGLDHWLATDPYVTGKVWQKIEVKPFRLAVAAKG</sequence>
<reference evidence="3" key="2">
    <citation type="submission" date="2022-10" db="EMBL/GenBank/DDBJ databases">
        <authorList>
            <person name="Trinh H.N."/>
        </authorList>
    </citation>
    <scope>NUCLEOTIDE SEQUENCE</scope>
    <source>
        <strain evidence="3">RN2-1</strain>
    </source>
</reference>
<dbReference type="AlphaFoldDB" id="A0AA41YIE7"/>
<evidence type="ECO:0000259" key="2">
    <source>
        <dbReference type="Pfam" id="PF03795"/>
    </source>
</evidence>
<accession>A0AA41YIE7</accession>
<name>A0AA41YIE7_9PROT</name>
<dbReference type="InterPro" id="IPR005545">
    <property type="entry name" value="YCII"/>
</dbReference>
<dbReference type="InterPro" id="IPR051807">
    <property type="entry name" value="Sec-metab_biosynth-assoc"/>
</dbReference>
<dbReference type="Pfam" id="PF03795">
    <property type="entry name" value="YCII"/>
    <property type="match status" value="1"/>
</dbReference>
<evidence type="ECO:0000313" key="3">
    <source>
        <dbReference type="EMBL" id="MCW3474149.1"/>
    </source>
</evidence>
<keyword evidence="4" id="KW-1185">Reference proteome</keyword>
<dbReference type="RefSeq" id="WP_264712777.1">
    <property type="nucleotide sequence ID" value="NZ_JAPDNT010000003.1"/>
</dbReference>
<dbReference type="SUPFAM" id="SSF54909">
    <property type="entry name" value="Dimeric alpha+beta barrel"/>
    <property type="match status" value="1"/>
</dbReference>